<dbReference type="SUPFAM" id="SSF50630">
    <property type="entry name" value="Acid proteases"/>
    <property type="match status" value="1"/>
</dbReference>
<dbReference type="AlphaFoldDB" id="A0A161X2F7"/>
<dbReference type="EMBL" id="CP093349">
    <property type="protein sequence ID" value="WOH07727.1"/>
    <property type="molecule type" value="Genomic_DNA"/>
</dbReference>
<gene>
    <name evidence="4" type="ORF">DCAR_0727160</name>
</gene>
<dbReference type="GO" id="GO:0008233">
    <property type="term" value="F:peptidase activity"/>
    <property type="evidence" value="ECO:0007669"/>
    <property type="project" value="UniProtKB-KW"/>
</dbReference>
<accession>A0A161X2F7</accession>
<dbReference type="GO" id="GO:0006508">
    <property type="term" value="P:proteolysis"/>
    <property type="evidence" value="ECO:0007669"/>
    <property type="project" value="UniProtKB-KW"/>
</dbReference>
<dbReference type="InterPro" id="IPR021109">
    <property type="entry name" value="Peptidase_aspartic_dom_sf"/>
</dbReference>
<comment type="similarity">
    <text evidence="1">Belongs to the peptidase A1 family.</text>
</comment>
<dbReference type="PANTHER" id="PTHR47967">
    <property type="entry name" value="OS07G0603500 PROTEIN-RELATED"/>
    <property type="match status" value="1"/>
</dbReference>
<dbReference type="Pfam" id="PF14543">
    <property type="entry name" value="TAXi_N"/>
    <property type="match status" value="1"/>
</dbReference>
<evidence type="ECO:0000256" key="3">
    <source>
        <dbReference type="ARBA" id="ARBA00022801"/>
    </source>
</evidence>
<dbReference type="PANTHER" id="PTHR47967:SF14">
    <property type="entry name" value="EUKARYOTIC ASPARTYL PROTEASE FAMILY PROTEIN"/>
    <property type="match status" value="1"/>
</dbReference>
<dbReference type="InterPro" id="IPR051708">
    <property type="entry name" value="Plant_Aspart_Prot_A1"/>
</dbReference>
<dbReference type="CDD" id="cd05471">
    <property type="entry name" value="pepsin_like"/>
    <property type="match status" value="1"/>
</dbReference>
<keyword evidence="2" id="KW-0645">Protease</keyword>
<dbReference type="InterPro" id="IPR034164">
    <property type="entry name" value="Pepsin-like_dom"/>
</dbReference>
<keyword evidence="3" id="KW-0378">Hydrolase</keyword>
<dbReference type="Proteomes" id="UP000077755">
    <property type="component" value="Chromosome 7"/>
</dbReference>
<reference evidence="4" key="2">
    <citation type="submission" date="2022-03" db="EMBL/GenBank/DDBJ databases">
        <title>Draft title - Genomic analysis of global carrot germplasm unveils the trajectory of domestication and the origin of high carotenoid orange carrot.</title>
        <authorList>
            <person name="Iorizzo M."/>
            <person name="Ellison S."/>
            <person name="Senalik D."/>
            <person name="Macko-Podgorni A."/>
            <person name="Grzebelus D."/>
            <person name="Bostan H."/>
            <person name="Rolling W."/>
            <person name="Curaba J."/>
            <person name="Simon P."/>
        </authorList>
    </citation>
    <scope>NUCLEOTIDE SEQUENCE</scope>
    <source>
        <tissue evidence="4">Leaf</tissue>
    </source>
</reference>
<evidence type="ECO:0000313" key="5">
    <source>
        <dbReference type="Proteomes" id="UP000077755"/>
    </source>
</evidence>
<evidence type="ECO:0000313" key="4">
    <source>
        <dbReference type="EMBL" id="WOH07727.1"/>
    </source>
</evidence>
<dbReference type="PROSITE" id="PS51767">
    <property type="entry name" value="PEPTIDASE_A1"/>
    <property type="match status" value="1"/>
</dbReference>
<keyword evidence="5" id="KW-1185">Reference proteome</keyword>
<reference evidence="4" key="1">
    <citation type="journal article" date="2016" name="Nat. Genet.">
        <title>A high-quality carrot genome assembly provides new insights into carotenoid accumulation and asterid genome evolution.</title>
        <authorList>
            <person name="Iorizzo M."/>
            <person name="Ellison S."/>
            <person name="Senalik D."/>
            <person name="Zeng P."/>
            <person name="Satapoomin P."/>
            <person name="Huang J."/>
            <person name="Bowman M."/>
            <person name="Iovene M."/>
            <person name="Sanseverino W."/>
            <person name="Cavagnaro P."/>
            <person name="Yildiz M."/>
            <person name="Macko-Podgorni A."/>
            <person name="Moranska E."/>
            <person name="Grzebelus E."/>
            <person name="Grzebelus D."/>
            <person name="Ashrafi H."/>
            <person name="Zheng Z."/>
            <person name="Cheng S."/>
            <person name="Spooner D."/>
            <person name="Van Deynze A."/>
            <person name="Simon P."/>
        </authorList>
    </citation>
    <scope>NUCLEOTIDE SEQUENCE</scope>
    <source>
        <tissue evidence="4">Leaf</tissue>
    </source>
</reference>
<protein>
    <submittedName>
        <fullName evidence="4">Uncharacterized protein</fullName>
    </submittedName>
</protein>
<evidence type="ECO:0000256" key="1">
    <source>
        <dbReference type="ARBA" id="ARBA00007447"/>
    </source>
</evidence>
<dbReference type="Gramene" id="KZM86543">
    <property type="protein sequence ID" value="KZM86543"/>
    <property type="gene ID" value="DCAR_023677"/>
</dbReference>
<evidence type="ECO:0000256" key="2">
    <source>
        <dbReference type="ARBA" id="ARBA00022670"/>
    </source>
</evidence>
<sequence>MDTGSRLTWVIGDSLRREFNYSSHRSSTSGYIKCHSDTCKKIMKTFCNSNDKCMHYTSYADGNHGLQTCIAYDRFVFENDVLDKVIMDIYYKGRGRLFHEDNFYGIFGLSPPYPSFVHRLGDLGAKKFTYYINGKVTDTFHPYARLILGDADIQNGLTTPLHIDGAQYHLDMECIILGEQCLAIDRKIFAKKAHGGGTGVIIDTGSIFTYVAKEAYDGDYIIGYDLENLRLSMTLYKF</sequence>
<name>A0A161X2F7_DAUCS</name>
<dbReference type="InterPro" id="IPR032861">
    <property type="entry name" value="TAXi_N"/>
</dbReference>
<organism evidence="4 5">
    <name type="scientific">Daucus carota subsp. sativus</name>
    <name type="common">Carrot</name>
    <dbReference type="NCBI Taxonomy" id="79200"/>
    <lineage>
        <taxon>Eukaryota</taxon>
        <taxon>Viridiplantae</taxon>
        <taxon>Streptophyta</taxon>
        <taxon>Embryophyta</taxon>
        <taxon>Tracheophyta</taxon>
        <taxon>Spermatophyta</taxon>
        <taxon>Magnoliopsida</taxon>
        <taxon>eudicotyledons</taxon>
        <taxon>Gunneridae</taxon>
        <taxon>Pentapetalae</taxon>
        <taxon>asterids</taxon>
        <taxon>campanulids</taxon>
        <taxon>Apiales</taxon>
        <taxon>Apiaceae</taxon>
        <taxon>Apioideae</taxon>
        <taxon>Scandiceae</taxon>
        <taxon>Daucinae</taxon>
        <taxon>Daucus</taxon>
        <taxon>Daucus sect. Daucus</taxon>
    </lineage>
</organism>
<dbReference type="InterPro" id="IPR033121">
    <property type="entry name" value="PEPTIDASE_A1"/>
</dbReference>
<dbReference type="GO" id="GO:0005576">
    <property type="term" value="C:extracellular region"/>
    <property type="evidence" value="ECO:0007669"/>
    <property type="project" value="TreeGrafter"/>
</dbReference>
<proteinExistence type="inferred from homology"/>
<dbReference type="Gene3D" id="2.40.70.10">
    <property type="entry name" value="Acid Proteases"/>
    <property type="match status" value="2"/>
</dbReference>